<evidence type="ECO:0000313" key="2">
    <source>
        <dbReference type="Proteomes" id="UP000236291"/>
    </source>
</evidence>
<accession>A0A2K3MGP5</accession>
<dbReference type="EMBL" id="ASHM01061386">
    <property type="protein sequence ID" value="PNX89953.1"/>
    <property type="molecule type" value="Genomic_DNA"/>
</dbReference>
<sequence length="112" mass="13561">MRNMSAVLRSQACEHMREVKVVMFCEKARNPLVGNGNTLRRWSHVTLSEKVEIWQRRLSRYSLEILREVRLGNLRKREGRYGPVSDLIMREYRRRLVMERNCLETRDRDLKQ</sequence>
<organism evidence="1 2">
    <name type="scientific">Trifolium pratense</name>
    <name type="common">Red clover</name>
    <dbReference type="NCBI Taxonomy" id="57577"/>
    <lineage>
        <taxon>Eukaryota</taxon>
        <taxon>Viridiplantae</taxon>
        <taxon>Streptophyta</taxon>
        <taxon>Embryophyta</taxon>
        <taxon>Tracheophyta</taxon>
        <taxon>Spermatophyta</taxon>
        <taxon>Magnoliopsida</taxon>
        <taxon>eudicotyledons</taxon>
        <taxon>Gunneridae</taxon>
        <taxon>Pentapetalae</taxon>
        <taxon>rosids</taxon>
        <taxon>fabids</taxon>
        <taxon>Fabales</taxon>
        <taxon>Fabaceae</taxon>
        <taxon>Papilionoideae</taxon>
        <taxon>50 kb inversion clade</taxon>
        <taxon>NPAAA clade</taxon>
        <taxon>Hologalegina</taxon>
        <taxon>IRL clade</taxon>
        <taxon>Trifolieae</taxon>
        <taxon>Trifolium</taxon>
    </lineage>
</organism>
<protein>
    <submittedName>
        <fullName evidence="1">Uncharacterized protein</fullName>
    </submittedName>
</protein>
<comment type="caution">
    <text evidence="1">The sequence shown here is derived from an EMBL/GenBank/DDBJ whole genome shotgun (WGS) entry which is preliminary data.</text>
</comment>
<reference evidence="1 2" key="1">
    <citation type="journal article" date="2014" name="Am. J. Bot.">
        <title>Genome assembly and annotation for red clover (Trifolium pratense; Fabaceae).</title>
        <authorList>
            <person name="Istvanek J."/>
            <person name="Jaros M."/>
            <person name="Krenek A."/>
            <person name="Repkova J."/>
        </authorList>
    </citation>
    <scope>NUCLEOTIDE SEQUENCE [LARGE SCALE GENOMIC DNA]</scope>
    <source>
        <strain evidence="2">cv. Tatra</strain>
        <tissue evidence="1">Young leaves</tissue>
    </source>
</reference>
<dbReference type="AlphaFoldDB" id="A0A2K3MGP5"/>
<dbReference type="Proteomes" id="UP000236291">
    <property type="component" value="Unassembled WGS sequence"/>
</dbReference>
<proteinExistence type="predicted"/>
<gene>
    <name evidence="1" type="ORF">L195_g046076</name>
</gene>
<name>A0A2K3MGP5_TRIPR</name>
<reference evidence="1 2" key="2">
    <citation type="journal article" date="2017" name="Front. Plant Sci.">
        <title>Gene Classification and Mining of Molecular Markers Useful in Red Clover (Trifolium pratense) Breeding.</title>
        <authorList>
            <person name="Istvanek J."/>
            <person name="Dluhosova J."/>
            <person name="Dluhos P."/>
            <person name="Patkova L."/>
            <person name="Nedelnik J."/>
            <person name="Repkova J."/>
        </authorList>
    </citation>
    <scope>NUCLEOTIDE SEQUENCE [LARGE SCALE GENOMIC DNA]</scope>
    <source>
        <strain evidence="2">cv. Tatra</strain>
        <tissue evidence="1">Young leaves</tissue>
    </source>
</reference>
<evidence type="ECO:0000313" key="1">
    <source>
        <dbReference type="EMBL" id="PNX89953.1"/>
    </source>
</evidence>